<keyword evidence="2" id="KW-1185">Reference proteome</keyword>
<name>A0A9W8XXB9_9PLEO</name>
<dbReference type="AlphaFoldDB" id="A0A9W8XXB9"/>
<accession>A0A9W8XXB9</accession>
<gene>
    <name evidence="1" type="ORF">N0V89_001480</name>
</gene>
<comment type="caution">
    <text evidence="1">The sequence shown here is derived from an EMBL/GenBank/DDBJ whole genome shotgun (WGS) entry which is preliminary data.</text>
</comment>
<evidence type="ECO:0000313" key="2">
    <source>
        <dbReference type="Proteomes" id="UP001140513"/>
    </source>
</evidence>
<sequence>MLKYARILDARRSTLESIYVITDAEAAWTIWCQEERLNRLTYAWVVLDQEINLFYDNPLDLDVNELNSYLPTSEKLWTATSAETWLATYLELLKTNEAQTGSQEHGTSLAMLFKRFINGELSRAEDISQLELRLLLHPIQALIYHLYKSFSHCFSSNSQRHLQRFLTQVEEVQYLLKQWGAVIWFYIT</sequence>
<reference evidence="1" key="1">
    <citation type="submission" date="2022-10" db="EMBL/GenBank/DDBJ databases">
        <title>Tapping the CABI collections for fungal endophytes: first genome assemblies for Collariella, Neodidymelliopsis, Ascochyta clinopodiicola, Didymella pomorum, Didymosphaeria variabile, Neocosmospora piperis and Neocucurbitaria cava.</title>
        <authorList>
            <person name="Hill R."/>
        </authorList>
    </citation>
    <scope>NUCLEOTIDE SEQUENCE</scope>
    <source>
        <strain evidence="1">IMI 356815</strain>
    </source>
</reference>
<dbReference type="Proteomes" id="UP001140513">
    <property type="component" value="Unassembled WGS sequence"/>
</dbReference>
<evidence type="ECO:0008006" key="3">
    <source>
        <dbReference type="Google" id="ProtNLM"/>
    </source>
</evidence>
<dbReference type="EMBL" id="JAPEUX010000001">
    <property type="protein sequence ID" value="KAJ4360911.1"/>
    <property type="molecule type" value="Genomic_DNA"/>
</dbReference>
<dbReference type="OrthoDB" id="40579at2759"/>
<dbReference type="RefSeq" id="XP_056077113.1">
    <property type="nucleotide sequence ID" value="XM_056210291.1"/>
</dbReference>
<organism evidence="1 2">
    <name type="scientific">Didymosphaeria variabile</name>
    <dbReference type="NCBI Taxonomy" id="1932322"/>
    <lineage>
        <taxon>Eukaryota</taxon>
        <taxon>Fungi</taxon>
        <taxon>Dikarya</taxon>
        <taxon>Ascomycota</taxon>
        <taxon>Pezizomycotina</taxon>
        <taxon>Dothideomycetes</taxon>
        <taxon>Pleosporomycetidae</taxon>
        <taxon>Pleosporales</taxon>
        <taxon>Massarineae</taxon>
        <taxon>Didymosphaeriaceae</taxon>
        <taxon>Didymosphaeria</taxon>
    </lineage>
</organism>
<protein>
    <recommendedName>
        <fullName evidence="3">Transcription factor domain-containing protein</fullName>
    </recommendedName>
</protein>
<evidence type="ECO:0000313" key="1">
    <source>
        <dbReference type="EMBL" id="KAJ4360911.1"/>
    </source>
</evidence>
<proteinExistence type="predicted"/>
<dbReference type="GeneID" id="80905010"/>